<dbReference type="InterPro" id="IPR038152">
    <property type="entry name" value="Carbam_trans_C_sf"/>
</dbReference>
<evidence type="ECO:0008006" key="8">
    <source>
        <dbReference type="Google" id="ProtNLM"/>
    </source>
</evidence>
<reference evidence="6" key="1">
    <citation type="submission" date="2021-11" db="EMBL/GenBank/DDBJ databases">
        <authorList>
            <consortium name="Genoscope - CEA"/>
            <person name="William W."/>
        </authorList>
    </citation>
    <scope>NUCLEOTIDE SEQUENCE</scope>
</reference>
<feature type="region of interest" description="Disordered" evidence="2">
    <location>
        <begin position="720"/>
        <end position="745"/>
    </location>
</feature>
<comment type="caution">
    <text evidence="6">The sequence shown here is derived from an EMBL/GenBank/DDBJ whole genome shotgun (WGS) entry which is preliminary data.</text>
</comment>
<evidence type="ECO:0000256" key="3">
    <source>
        <dbReference type="SAM" id="SignalP"/>
    </source>
</evidence>
<feature type="domain" description="Carbamoyltransferase C-terminal" evidence="5">
    <location>
        <begin position="547"/>
        <end position="713"/>
    </location>
</feature>
<feature type="signal peptide" evidence="3">
    <location>
        <begin position="1"/>
        <end position="17"/>
    </location>
</feature>
<dbReference type="Gene3D" id="3.90.870.20">
    <property type="entry name" value="Carbamoyltransferase, C-terminal domain"/>
    <property type="match status" value="1"/>
</dbReference>
<dbReference type="InterPro" id="IPR043129">
    <property type="entry name" value="ATPase_NBD"/>
</dbReference>
<keyword evidence="7" id="KW-1185">Reference proteome</keyword>
<evidence type="ECO:0000313" key="6">
    <source>
        <dbReference type="EMBL" id="CAH0378951.1"/>
    </source>
</evidence>
<accession>A0A8J2X6Y5</accession>
<evidence type="ECO:0000259" key="5">
    <source>
        <dbReference type="Pfam" id="PF16861"/>
    </source>
</evidence>
<organism evidence="6 7">
    <name type="scientific">Pelagomonas calceolata</name>
    <dbReference type="NCBI Taxonomy" id="35677"/>
    <lineage>
        <taxon>Eukaryota</taxon>
        <taxon>Sar</taxon>
        <taxon>Stramenopiles</taxon>
        <taxon>Ochrophyta</taxon>
        <taxon>Pelagophyceae</taxon>
        <taxon>Pelagomonadales</taxon>
        <taxon>Pelagomonadaceae</taxon>
        <taxon>Pelagomonas</taxon>
    </lineage>
</organism>
<dbReference type="PANTHER" id="PTHR34847">
    <property type="entry name" value="NODULATION PROTEIN U"/>
    <property type="match status" value="1"/>
</dbReference>
<evidence type="ECO:0000256" key="2">
    <source>
        <dbReference type="SAM" id="MobiDB-lite"/>
    </source>
</evidence>
<keyword evidence="3" id="KW-0732">Signal</keyword>
<dbReference type="InterPro" id="IPR051338">
    <property type="entry name" value="NodU/CmcH_Carbamoyltrnsfr"/>
</dbReference>
<protein>
    <recommendedName>
        <fullName evidence="8">Carbamoyltransferase</fullName>
    </recommendedName>
</protein>
<dbReference type="PANTHER" id="PTHR34847:SF1">
    <property type="entry name" value="NODULATION PROTEIN U"/>
    <property type="match status" value="1"/>
</dbReference>
<dbReference type="SUPFAM" id="SSF53067">
    <property type="entry name" value="Actin-like ATPase domain"/>
    <property type="match status" value="1"/>
</dbReference>
<dbReference type="Pfam" id="PF02543">
    <property type="entry name" value="Carbam_trans_N"/>
    <property type="match status" value="1"/>
</dbReference>
<dbReference type="InterPro" id="IPR003696">
    <property type="entry name" value="Carbtransf_dom"/>
</dbReference>
<dbReference type="Gene3D" id="3.30.420.40">
    <property type="match status" value="1"/>
</dbReference>
<evidence type="ECO:0000259" key="4">
    <source>
        <dbReference type="Pfam" id="PF02543"/>
    </source>
</evidence>
<gene>
    <name evidence="6" type="ORF">PECAL_6P05520</name>
</gene>
<dbReference type="EMBL" id="CAKKNE010000006">
    <property type="protein sequence ID" value="CAH0378951.1"/>
    <property type="molecule type" value="Genomic_DNA"/>
</dbReference>
<dbReference type="Pfam" id="PF16861">
    <property type="entry name" value="Carbam_trans_C"/>
    <property type="match status" value="1"/>
</dbReference>
<sequence>MRLQNLAFACAITAAAAQDTIQKHLVAKIEGLVDGDAFLMKTRPLTLALELLDAPAPGSLAVEVYRTTGEIETRSVEGHEACARVVCGDQVEQRCVSIAEAQSIKVYTLTGDKPGKCVITCWIGSADGSNDASSLEARVLGRGDELAAKNVLGLWLGHDASAALVIDGRVERVIEFERFFEVRFFGLLCESATRGEDLERVLREALREYVVDHVSWVPMWPVDDACKRDLRSAVSRANHDVAPTWVEVDHHASHATLVLHDAPFSNPLMLSFDGGGNDGVGFVYERANDTLRTLEKIEYNFGASYAKLGVFLEEVSGGIDAYRRRCANRDYSTILRCALGLAGKVMGYAGLGRVRDEWLEYARHFMKYSDGLIRIAPMERIDEPWLGRDEWGEPWERGITRDDVWKHLPVDDASNATTLDRDWAATAQRAFELEVRALLEPYFLTGAPYDGLAMTGGCALNVIANSYLERVFAVNVYAPPHPGDGGLSVGAAWQLRRPASRKPLQHAGPALFDLDSLEAHIDAFSENHTENVRVRRLDEDALIEAVADALAGGAIIGVARSRTEFGPRALGRRSLLAVPVVGARHAMNVVKFREWWRPCAPVVAVEDALRVFTTLPRSPYMSFAPKLTAAAAAALPDIVHFDGTARPQTVAPTDDAWLHKLLLAVKARTGWAVLINTSFNARGKPILNTAREALALLRDSPAMSAVVFDDRVVELPDRPQALAGDRSCADDVPAASPSLRGTTNK</sequence>
<evidence type="ECO:0000256" key="1">
    <source>
        <dbReference type="ARBA" id="ARBA00006129"/>
    </source>
</evidence>
<evidence type="ECO:0000313" key="7">
    <source>
        <dbReference type="Proteomes" id="UP000789595"/>
    </source>
</evidence>
<dbReference type="OrthoDB" id="10008814at2759"/>
<dbReference type="GO" id="GO:0003824">
    <property type="term" value="F:catalytic activity"/>
    <property type="evidence" value="ECO:0007669"/>
    <property type="project" value="InterPro"/>
</dbReference>
<dbReference type="InterPro" id="IPR031730">
    <property type="entry name" value="Carbam_trans_C"/>
</dbReference>
<dbReference type="CDD" id="cd24033">
    <property type="entry name" value="ASKHA_NBD_NodU_CmcH-like_N"/>
    <property type="match status" value="1"/>
</dbReference>
<feature type="chain" id="PRO_5035249029" description="Carbamoyltransferase" evidence="3">
    <location>
        <begin position="18"/>
        <end position="745"/>
    </location>
</feature>
<feature type="domain" description="Carbamoyltransferase" evidence="4">
    <location>
        <begin position="246"/>
        <end position="492"/>
    </location>
</feature>
<dbReference type="AlphaFoldDB" id="A0A8J2X6Y5"/>
<name>A0A8J2X6Y5_9STRA</name>
<proteinExistence type="inferred from homology"/>
<comment type="similarity">
    <text evidence="1">Belongs to the NodU/CmcH family.</text>
</comment>
<dbReference type="Proteomes" id="UP000789595">
    <property type="component" value="Unassembled WGS sequence"/>
</dbReference>